<evidence type="ECO:0000259" key="16">
    <source>
        <dbReference type="PROSITE" id="PS50109"/>
    </source>
</evidence>
<evidence type="ECO:0000256" key="4">
    <source>
        <dbReference type="ARBA" id="ARBA00012438"/>
    </source>
</evidence>
<reference evidence="18 19" key="1">
    <citation type="submission" date="2016-11" db="EMBL/GenBank/DDBJ databases">
        <authorList>
            <person name="Jaros S."/>
            <person name="Januszkiewicz K."/>
            <person name="Wedrychowicz H."/>
        </authorList>
    </citation>
    <scope>NUCLEOTIDE SEQUENCE [LARGE SCALE GENOMIC DNA]</scope>
    <source>
        <strain evidence="18 19">DSM 3089</strain>
    </source>
</reference>
<dbReference type="OrthoDB" id="9792991at2"/>
<evidence type="ECO:0000256" key="7">
    <source>
        <dbReference type="ARBA" id="ARBA00022679"/>
    </source>
</evidence>
<dbReference type="PANTHER" id="PTHR45528">
    <property type="entry name" value="SENSOR HISTIDINE KINASE CPXA"/>
    <property type="match status" value="1"/>
</dbReference>
<evidence type="ECO:0000259" key="17">
    <source>
        <dbReference type="PROSITE" id="PS50885"/>
    </source>
</evidence>
<dbReference type="PROSITE" id="PS50885">
    <property type="entry name" value="HAMP"/>
    <property type="match status" value="1"/>
</dbReference>
<dbReference type="InterPro" id="IPR036097">
    <property type="entry name" value="HisK_dim/P_sf"/>
</dbReference>
<evidence type="ECO:0000256" key="1">
    <source>
        <dbReference type="ARBA" id="ARBA00000085"/>
    </source>
</evidence>
<dbReference type="InterPro" id="IPR003661">
    <property type="entry name" value="HisK_dim/P_dom"/>
</dbReference>
<dbReference type="EC" id="2.7.13.3" evidence="4"/>
<dbReference type="PANTHER" id="PTHR45528:SF8">
    <property type="entry name" value="HISTIDINE KINASE"/>
    <property type="match status" value="1"/>
</dbReference>
<dbReference type="AlphaFoldDB" id="A0A1M5SAS5"/>
<evidence type="ECO:0000256" key="13">
    <source>
        <dbReference type="ARBA" id="ARBA00023012"/>
    </source>
</evidence>
<keyword evidence="6" id="KW-0597">Phosphoprotein</keyword>
<evidence type="ECO:0000256" key="14">
    <source>
        <dbReference type="ARBA" id="ARBA00023136"/>
    </source>
</evidence>
<dbReference type="SMART" id="SM00388">
    <property type="entry name" value="HisKA"/>
    <property type="match status" value="1"/>
</dbReference>
<comment type="subcellular location">
    <subcellularLocation>
        <location evidence="3">Cell membrane</location>
    </subcellularLocation>
    <subcellularLocation>
        <location evidence="2">Membrane</location>
        <topology evidence="2">Multi-pass membrane protein</topology>
    </subcellularLocation>
</comment>
<dbReference type="Pfam" id="PF00512">
    <property type="entry name" value="HisKA"/>
    <property type="match status" value="1"/>
</dbReference>
<evidence type="ECO:0000256" key="10">
    <source>
        <dbReference type="ARBA" id="ARBA00022777"/>
    </source>
</evidence>
<keyword evidence="11" id="KW-0067">ATP-binding</keyword>
<dbReference type="InterPro" id="IPR050398">
    <property type="entry name" value="HssS/ArlS-like"/>
</dbReference>
<dbReference type="STRING" id="1121306.SAMN02745196_00101"/>
<sequence length="432" mass="49469">MIKGKKLRLNLVLGVLVGFFIYQFAICEGFAVLVAKHQGTGGLLEIPSKDIVVLRVLALILFGVIILAFNTKKFKKINLNKMSLYLVFSIIVSVIVAIECCVITMSFILRLYPNIDKIMMNNYFLAINSVFLLIFFGVGIFLSIFVMLVNRKVKYIKFITKEVKLIKDEGFGKTIEVKGKDEIAELCESINNMSVELRKKIDHEKNIENAKNELITNVSHDLRTPLTSVIGYVDLLKKNGFEDKKVFDDYISIIDERTKNLNRLINELFEYTKLNNNDIKLNYSNVEIGSLVEQLVGEYIPILNKDGLEVERCIENKDIFIDIDVEKIVRVLENLLINAKKYSVKNTMISVKLFSENDSVIISIGNKTQNICEEDLEKLFERFYKRDKSRNNQDSSGLGLSIVKRIMELHNGDITVGLKEDIIEFKLILPLR</sequence>
<dbReference type="CDD" id="cd00082">
    <property type="entry name" value="HisKA"/>
    <property type="match status" value="1"/>
</dbReference>
<keyword evidence="7" id="KW-0808">Transferase</keyword>
<dbReference type="GO" id="GO:0000155">
    <property type="term" value="F:phosphorelay sensor kinase activity"/>
    <property type="evidence" value="ECO:0007669"/>
    <property type="project" value="InterPro"/>
</dbReference>
<evidence type="ECO:0000256" key="6">
    <source>
        <dbReference type="ARBA" id="ARBA00022553"/>
    </source>
</evidence>
<dbReference type="Gene3D" id="3.30.565.10">
    <property type="entry name" value="Histidine kinase-like ATPase, C-terminal domain"/>
    <property type="match status" value="1"/>
</dbReference>
<keyword evidence="13" id="KW-0902">Two-component regulatory system</keyword>
<feature type="transmembrane region" description="Helical" evidence="15">
    <location>
        <begin position="83"/>
        <end position="111"/>
    </location>
</feature>
<proteinExistence type="predicted"/>
<dbReference type="Proteomes" id="UP000184526">
    <property type="component" value="Unassembled WGS sequence"/>
</dbReference>
<evidence type="ECO:0000256" key="5">
    <source>
        <dbReference type="ARBA" id="ARBA00022475"/>
    </source>
</evidence>
<dbReference type="SMART" id="SM00387">
    <property type="entry name" value="HATPase_c"/>
    <property type="match status" value="1"/>
</dbReference>
<evidence type="ECO:0000313" key="18">
    <source>
        <dbReference type="EMBL" id="SHH35589.1"/>
    </source>
</evidence>
<dbReference type="InterPro" id="IPR036890">
    <property type="entry name" value="HATPase_C_sf"/>
</dbReference>
<protein>
    <recommendedName>
        <fullName evidence="4">histidine kinase</fullName>
        <ecNumber evidence="4">2.7.13.3</ecNumber>
    </recommendedName>
</protein>
<dbReference type="InterPro" id="IPR003660">
    <property type="entry name" value="HAMP_dom"/>
</dbReference>
<evidence type="ECO:0000256" key="11">
    <source>
        <dbReference type="ARBA" id="ARBA00022840"/>
    </source>
</evidence>
<dbReference type="Gene3D" id="1.10.287.130">
    <property type="match status" value="1"/>
</dbReference>
<accession>A0A1M5SAS5</accession>
<keyword evidence="14 15" id="KW-0472">Membrane</keyword>
<keyword evidence="19" id="KW-1185">Reference proteome</keyword>
<evidence type="ECO:0000313" key="19">
    <source>
        <dbReference type="Proteomes" id="UP000184526"/>
    </source>
</evidence>
<dbReference type="PRINTS" id="PR00344">
    <property type="entry name" value="BCTRLSENSOR"/>
</dbReference>
<keyword evidence="9" id="KW-0547">Nucleotide-binding</keyword>
<comment type="catalytic activity">
    <reaction evidence="1">
        <text>ATP + protein L-histidine = ADP + protein N-phospho-L-histidine.</text>
        <dbReference type="EC" id="2.7.13.3"/>
    </reaction>
</comment>
<evidence type="ECO:0000256" key="15">
    <source>
        <dbReference type="SAM" id="Phobius"/>
    </source>
</evidence>
<keyword evidence="8 15" id="KW-0812">Transmembrane</keyword>
<evidence type="ECO:0000256" key="12">
    <source>
        <dbReference type="ARBA" id="ARBA00022989"/>
    </source>
</evidence>
<dbReference type="FunFam" id="1.10.287.130:FF:000008">
    <property type="entry name" value="Two-component sensor histidine kinase"/>
    <property type="match status" value="1"/>
</dbReference>
<dbReference type="InterPro" id="IPR005467">
    <property type="entry name" value="His_kinase_dom"/>
</dbReference>
<dbReference type="EMBL" id="FQXP01000003">
    <property type="protein sequence ID" value="SHH35589.1"/>
    <property type="molecule type" value="Genomic_DNA"/>
</dbReference>
<dbReference type="SUPFAM" id="SSF55874">
    <property type="entry name" value="ATPase domain of HSP90 chaperone/DNA topoisomerase II/histidine kinase"/>
    <property type="match status" value="1"/>
</dbReference>
<evidence type="ECO:0000256" key="8">
    <source>
        <dbReference type="ARBA" id="ARBA00022692"/>
    </source>
</evidence>
<dbReference type="CDD" id="cd06225">
    <property type="entry name" value="HAMP"/>
    <property type="match status" value="1"/>
</dbReference>
<feature type="transmembrane region" description="Helical" evidence="15">
    <location>
        <begin position="52"/>
        <end position="71"/>
    </location>
</feature>
<evidence type="ECO:0000256" key="9">
    <source>
        <dbReference type="ARBA" id="ARBA00022741"/>
    </source>
</evidence>
<dbReference type="GO" id="GO:0005886">
    <property type="term" value="C:plasma membrane"/>
    <property type="evidence" value="ECO:0007669"/>
    <property type="project" value="UniProtKB-SubCell"/>
</dbReference>
<dbReference type="Gene3D" id="6.10.340.10">
    <property type="match status" value="1"/>
</dbReference>
<gene>
    <name evidence="18" type="ORF">SAMN02745196_00101</name>
</gene>
<evidence type="ECO:0000256" key="3">
    <source>
        <dbReference type="ARBA" id="ARBA00004236"/>
    </source>
</evidence>
<feature type="transmembrane region" description="Helical" evidence="15">
    <location>
        <begin position="123"/>
        <end position="149"/>
    </location>
</feature>
<feature type="domain" description="HAMP" evidence="17">
    <location>
        <begin position="150"/>
        <end position="202"/>
    </location>
</feature>
<name>A0A1M5SAS5_9CLOT</name>
<keyword evidence="10 18" id="KW-0418">Kinase</keyword>
<feature type="transmembrane region" description="Helical" evidence="15">
    <location>
        <begin position="12"/>
        <end position="32"/>
    </location>
</feature>
<evidence type="ECO:0000256" key="2">
    <source>
        <dbReference type="ARBA" id="ARBA00004141"/>
    </source>
</evidence>
<organism evidence="18 19">
    <name type="scientific">Clostridium collagenovorans DSM 3089</name>
    <dbReference type="NCBI Taxonomy" id="1121306"/>
    <lineage>
        <taxon>Bacteria</taxon>
        <taxon>Bacillati</taxon>
        <taxon>Bacillota</taxon>
        <taxon>Clostridia</taxon>
        <taxon>Eubacteriales</taxon>
        <taxon>Clostridiaceae</taxon>
        <taxon>Clostridium</taxon>
    </lineage>
</organism>
<dbReference type="InterPro" id="IPR004358">
    <property type="entry name" value="Sig_transdc_His_kin-like_C"/>
</dbReference>
<keyword evidence="12 15" id="KW-1133">Transmembrane helix</keyword>
<dbReference type="GO" id="GO:0005524">
    <property type="term" value="F:ATP binding"/>
    <property type="evidence" value="ECO:0007669"/>
    <property type="project" value="UniProtKB-KW"/>
</dbReference>
<keyword evidence="5" id="KW-1003">Cell membrane</keyword>
<dbReference type="SUPFAM" id="SSF47384">
    <property type="entry name" value="Homodimeric domain of signal transducing histidine kinase"/>
    <property type="match status" value="1"/>
</dbReference>
<dbReference type="RefSeq" id="WP_072828937.1">
    <property type="nucleotide sequence ID" value="NZ_FQXP01000003.1"/>
</dbReference>
<dbReference type="InterPro" id="IPR003594">
    <property type="entry name" value="HATPase_dom"/>
</dbReference>
<dbReference type="PROSITE" id="PS50109">
    <property type="entry name" value="HIS_KIN"/>
    <property type="match status" value="1"/>
</dbReference>
<dbReference type="Pfam" id="PF02518">
    <property type="entry name" value="HATPase_c"/>
    <property type="match status" value="1"/>
</dbReference>
<feature type="domain" description="Histidine kinase" evidence="16">
    <location>
        <begin position="217"/>
        <end position="432"/>
    </location>
</feature>